<dbReference type="RefSeq" id="WP_099125602.1">
    <property type="nucleotide sequence ID" value="NZ_CAWNRH010000106.1"/>
</dbReference>
<evidence type="ECO:0000313" key="1">
    <source>
        <dbReference type="EMBL" id="PHM64356.1"/>
    </source>
</evidence>
<evidence type="ECO:0000313" key="2">
    <source>
        <dbReference type="Proteomes" id="UP000222366"/>
    </source>
</evidence>
<sequence length="256" mass="30480">MPFSPPFRNEFFEGDLIYGLTNERERYISNLDNFKIVKNRLPKSTSGQEFFKPTMMNYYLIPVEEREMKSFLDSFQNSLRNNRRAPNAWLSEKANKYKGYLNVVGFHEYEEYKESLYSYLEKHDKYHTVLEEGITNDHVTIGRKCKGGISWVTMSDCQLTEDMHIHFILDEINMAKVVNKSEGLNNTRKSITAKELRWVYRNRNNKKVASKIQFWVDKKPVFPPWISNEALWGEYHQRNILNRDISEEFSKLFNIS</sequence>
<reference evidence="1 2" key="1">
    <citation type="journal article" date="2017" name="Nat. Microbiol.">
        <title>Natural product diversity associated with the nematode symbionts Photorhabdus and Xenorhabdus.</title>
        <authorList>
            <person name="Tobias N.J."/>
            <person name="Wolff H."/>
            <person name="Djahanschiri B."/>
            <person name="Grundmann F."/>
            <person name="Kronenwerth M."/>
            <person name="Shi Y.M."/>
            <person name="Simonyi S."/>
            <person name="Grun P."/>
            <person name="Shapiro-Ilan D."/>
            <person name="Pidot S.J."/>
            <person name="Stinear T.P."/>
            <person name="Ebersberger I."/>
            <person name="Bode H.B."/>
        </authorList>
    </citation>
    <scope>NUCLEOTIDE SEQUENCE [LARGE SCALE GENOMIC DNA]</scope>
    <source>
        <strain evidence="1 2">DSM 17904</strain>
    </source>
</reference>
<gene>
    <name evidence="1" type="ORF">Xsto_03113</name>
</gene>
<protein>
    <submittedName>
        <fullName evidence="1">Type III secretion system effector EspK</fullName>
    </submittedName>
</protein>
<dbReference type="EMBL" id="NJAJ01000031">
    <property type="protein sequence ID" value="PHM64356.1"/>
    <property type="molecule type" value="Genomic_DNA"/>
</dbReference>
<keyword evidence="2" id="KW-1185">Reference proteome</keyword>
<name>A0A2D0KLS1_9GAMM</name>
<proteinExistence type="predicted"/>
<accession>A0A2D0KLS1</accession>
<comment type="caution">
    <text evidence="1">The sequence shown here is derived from an EMBL/GenBank/DDBJ whole genome shotgun (WGS) entry which is preliminary data.</text>
</comment>
<organism evidence="1 2">
    <name type="scientific">Xenorhabdus stockiae</name>
    <dbReference type="NCBI Taxonomy" id="351614"/>
    <lineage>
        <taxon>Bacteria</taxon>
        <taxon>Pseudomonadati</taxon>
        <taxon>Pseudomonadota</taxon>
        <taxon>Gammaproteobacteria</taxon>
        <taxon>Enterobacterales</taxon>
        <taxon>Morganellaceae</taxon>
        <taxon>Xenorhabdus</taxon>
    </lineage>
</organism>
<dbReference type="AlphaFoldDB" id="A0A2D0KLS1"/>
<dbReference type="Proteomes" id="UP000222366">
    <property type="component" value="Unassembled WGS sequence"/>
</dbReference>